<dbReference type="InterPro" id="IPR008972">
    <property type="entry name" value="Cupredoxin"/>
</dbReference>
<dbReference type="RefSeq" id="WP_069571284.1">
    <property type="nucleotide sequence ID" value="NZ_CP017157.1"/>
</dbReference>
<keyword evidence="5" id="KW-1185">Reference proteome</keyword>
<proteinExistence type="predicted"/>
<dbReference type="EMBL" id="CP017157">
    <property type="protein sequence ID" value="AOP49168.1"/>
    <property type="molecule type" value="Genomic_DNA"/>
</dbReference>
<dbReference type="KEGG" id="slc:SL103_25580"/>
<keyword evidence="2" id="KW-0732">Signal</keyword>
<evidence type="ECO:0000313" key="5">
    <source>
        <dbReference type="Proteomes" id="UP000094094"/>
    </source>
</evidence>
<evidence type="ECO:0000256" key="1">
    <source>
        <dbReference type="SAM" id="MobiDB-lite"/>
    </source>
</evidence>
<dbReference type="AlphaFoldDB" id="A0A1D7VRP6"/>
<dbReference type="Gene3D" id="2.60.40.420">
    <property type="entry name" value="Cupredoxins - blue copper proteins"/>
    <property type="match status" value="1"/>
</dbReference>
<dbReference type="InterPro" id="IPR052721">
    <property type="entry name" value="ET_Amicyanin"/>
</dbReference>
<feature type="chain" id="PRO_5009101213" description="EfeO-type cupredoxin-like domain-containing protein" evidence="2">
    <location>
        <begin position="21"/>
        <end position="140"/>
    </location>
</feature>
<dbReference type="PANTHER" id="PTHR36507:SF1">
    <property type="entry name" value="BLL1555 PROTEIN"/>
    <property type="match status" value="1"/>
</dbReference>
<sequence>MRNFVRTALAVATVALFATATGGCSGGGGGTAPTTSRPPTHAGSPSASGPSATPPAAGRITIKDYAFKPAALVVRPGAAVTVVNQDSVTHNVTATGGRVFATGSIKPGARATFTAPAKPGAYPYFCSIHPYMKAVLTVRP</sequence>
<dbReference type="Proteomes" id="UP000094094">
    <property type="component" value="Chromosome"/>
</dbReference>
<organism evidence="4 5">
    <name type="scientific">Streptomyces lydicus</name>
    <dbReference type="NCBI Taxonomy" id="47763"/>
    <lineage>
        <taxon>Bacteria</taxon>
        <taxon>Bacillati</taxon>
        <taxon>Actinomycetota</taxon>
        <taxon>Actinomycetes</taxon>
        <taxon>Kitasatosporales</taxon>
        <taxon>Streptomycetaceae</taxon>
        <taxon>Streptomyces</taxon>
    </lineage>
</organism>
<evidence type="ECO:0000256" key="2">
    <source>
        <dbReference type="SAM" id="SignalP"/>
    </source>
</evidence>
<reference evidence="4 5" key="1">
    <citation type="submission" date="2016-09" db="EMBL/GenBank/DDBJ databases">
        <title>Complete genome sequencing of Streptomyces lydicus 103 and metabolic pathways analysis of antibiotic biosynthesis.</title>
        <authorList>
            <person name="Jia N."/>
            <person name="Ding M.-Z."/>
            <person name="Gao F."/>
            <person name="Yuan Y.-J."/>
        </authorList>
    </citation>
    <scope>NUCLEOTIDE SEQUENCE [LARGE SCALE GENOMIC DNA]</scope>
    <source>
        <strain evidence="4 5">103</strain>
    </source>
</reference>
<evidence type="ECO:0000259" key="3">
    <source>
        <dbReference type="Pfam" id="PF13473"/>
    </source>
</evidence>
<dbReference type="OrthoDB" id="574459at2"/>
<protein>
    <recommendedName>
        <fullName evidence="3">EfeO-type cupredoxin-like domain-containing protein</fullName>
    </recommendedName>
</protein>
<dbReference type="SUPFAM" id="SSF49503">
    <property type="entry name" value="Cupredoxins"/>
    <property type="match status" value="1"/>
</dbReference>
<dbReference type="PANTHER" id="PTHR36507">
    <property type="entry name" value="BLL1555 PROTEIN"/>
    <property type="match status" value="1"/>
</dbReference>
<dbReference type="InterPro" id="IPR028096">
    <property type="entry name" value="EfeO_Cupredoxin"/>
</dbReference>
<feature type="signal peptide" evidence="2">
    <location>
        <begin position="1"/>
        <end position="20"/>
    </location>
</feature>
<dbReference type="PROSITE" id="PS51257">
    <property type="entry name" value="PROKAR_LIPOPROTEIN"/>
    <property type="match status" value="1"/>
</dbReference>
<feature type="region of interest" description="Disordered" evidence="1">
    <location>
        <begin position="25"/>
        <end position="55"/>
    </location>
</feature>
<gene>
    <name evidence="4" type="ORF">SL103_25580</name>
</gene>
<feature type="domain" description="EfeO-type cupredoxin-like" evidence="3">
    <location>
        <begin position="57"/>
        <end position="138"/>
    </location>
</feature>
<name>A0A1D7VRP6_9ACTN</name>
<accession>A0A1D7VRP6</accession>
<dbReference type="Pfam" id="PF13473">
    <property type="entry name" value="Cupredoxin_1"/>
    <property type="match status" value="1"/>
</dbReference>
<evidence type="ECO:0000313" key="4">
    <source>
        <dbReference type="EMBL" id="AOP49168.1"/>
    </source>
</evidence>
<feature type="compositionally biased region" description="Low complexity" evidence="1">
    <location>
        <begin position="32"/>
        <end position="55"/>
    </location>
</feature>